<protein>
    <submittedName>
        <fullName evidence="1">Uncharacterized protein</fullName>
    </submittedName>
</protein>
<proteinExistence type="predicted"/>
<dbReference type="EMBL" id="MT143312">
    <property type="protein sequence ID" value="QJA95407.1"/>
    <property type="molecule type" value="Genomic_DNA"/>
</dbReference>
<organism evidence="1">
    <name type="scientific">viral metagenome</name>
    <dbReference type="NCBI Taxonomy" id="1070528"/>
    <lineage>
        <taxon>unclassified sequences</taxon>
        <taxon>metagenomes</taxon>
        <taxon>organismal metagenomes</taxon>
    </lineage>
</organism>
<sequence length="93" mass="10711">MTDINELTKRALKEWGSQSLLDMVIEECAELIDAIQKWGRDRVSSDKMLEKAVDVEISIEQLKLILDAPAIWQTVREEKLKHLEKLLVEPAPK</sequence>
<name>A0A6M3LJA4_9ZZZZ</name>
<accession>A0A6M3LJA4</accession>
<evidence type="ECO:0000313" key="1">
    <source>
        <dbReference type="EMBL" id="QJA95407.1"/>
    </source>
</evidence>
<gene>
    <name evidence="1" type="ORF">MM415B05402_0001</name>
</gene>
<dbReference type="AlphaFoldDB" id="A0A6M3LJA4"/>
<reference evidence="1" key="1">
    <citation type="submission" date="2020-03" db="EMBL/GenBank/DDBJ databases">
        <title>The deep terrestrial virosphere.</title>
        <authorList>
            <person name="Holmfeldt K."/>
            <person name="Nilsson E."/>
            <person name="Simone D."/>
            <person name="Lopez-Fernandez M."/>
            <person name="Wu X."/>
            <person name="de Brujin I."/>
            <person name="Lundin D."/>
            <person name="Andersson A."/>
            <person name="Bertilsson S."/>
            <person name="Dopson M."/>
        </authorList>
    </citation>
    <scope>NUCLEOTIDE SEQUENCE</scope>
    <source>
        <strain evidence="1">MM415B05402</strain>
    </source>
</reference>